<evidence type="ECO:0000256" key="1">
    <source>
        <dbReference type="ARBA" id="ARBA00007751"/>
    </source>
</evidence>
<evidence type="ECO:0000259" key="5">
    <source>
        <dbReference type="Pfam" id="PF19222"/>
    </source>
</evidence>
<dbReference type="InterPro" id="IPR043502">
    <property type="entry name" value="DNA/RNA_pol_sf"/>
</dbReference>
<organism evidence="6">
    <name type="scientific">Hubei noda-like virus 20</name>
    <dbReference type="NCBI Taxonomy" id="1922976"/>
    <lineage>
        <taxon>Viruses</taxon>
        <taxon>Riboviria</taxon>
    </lineage>
</organism>
<evidence type="ECO:0000313" key="6">
    <source>
        <dbReference type="EMBL" id="APG76454.1"/>
    </source>
</evidence>
<keyword evidence="3" id="KW-0548">Nucleotidyltransferase</keyword>
<comment type="similarity">
    <text evidence="1">Belongs to the nodaviridae RNA polymerase family.</text>
</comment>
<proteinExistence type="inferred from homology"/>
<dbReference type="CDD" id="cd23173">
    <property type="entry name" value="ps-ssRNAv_Nodaviridae_RdRp"/>
    <property type="match status" value="1"/>
</dbReference>
<feature type="domain" description="Nodavirus methyltransferase" evidence="5">
    <location>
        <begin position="70"/>
        <end position="216"/>
    </location>
</feature>
<protein>
    <recommendedName>
        <fullName evidence="4">RNA replicase</fullName>
    </recommendedName>
</protein>
<dbReference type="SUPFAM" id="SSF56672">
    <property type="entry name" value="DNA/RNA polymerases"/>
    <property type="match status" value="1"/>
</dbReference>
<evidence type="ECO:0000256" key="4">
    <source>
        <dbReference type="ARBA" id="ARBA00032757"/>
    </source>
</evidence>
<accession>A0A1L3KGE6</accession>
<keyword evidence="2" id="KW-0808">Transferase</keyword>
<sequence length="870" mass="95858">MAALHHPNSFGAWLHRKPHAVVGHDFPGVKEPWGTRARTRLLQVFSTQTDRRTRLSAVRGLQFVRSDRTMAPGHSHPDNAAMRADASRFLTTVAVALGKRRFDVSVSSRELRGLAVGSRQYRVAKDLLSDAVHTERCSGDFVSMVDNDYYLTEEGLAAYAGHDMGFFSLRPDGLSGKTKESAWSFQDSSTVVEQVSGGATYMHKVWDWAVDVVVLRKGWATYIYDPVVFDVGPARTVVVLLLARIVHLPPACLKWFIPDITSFYPQRMSVESQGPFLVGKFGPPADTRVQVMHAGNVGERAAIVKLETFRALGIAAEIPNTDRKVTGFELQPAAVERILRNTGDKVDTAGCYLLSRYFTKHYRPLFLVNYQSKGQSLLEDGVAGAAVAAVPIAGTGCAPTSSHNNEARAIAARVVDVANKREFSSEYKGYAEEFARLVVPIRGKGVPWSMNELRAQQDRPTQRARRLQEEQFLEDTSTKVRTSSFQKRETYAKPGDPRLINQVPTDHTNRLCSYAASIKDHMKGKCGKWYAVGKNPLQMAQGLRGLQRSVGEQLAGGDYSRMDGRTSVGYRQHVLEPIYTRYFGDEYKEELRFLFKREEEAKTRTQRFGVAAEMGGANLSGSGVTTDLNTCDAAFNEYAARRKMGQEPSEAYSKLGMYFGDDSVVDPRVFSMVVAVASELGMKLVAEPVPEGAGEGYVVFLARVYPDIRTSLASHPDVVRSLRKLCTVVAGKSPTKPHVMRLLRLKVEGVLITDELVPVLAAYARSLVRIYNLRSLKGSESEWAACFEQDADYRRKKAVGPYPVKPEDVELLLPSVAAGLGISVEEAILLEGRLNAAASEADLASLATAVAGGELPDWADWVPTVGYDGI</sequence>
<name>A0A1L3KGE6_9VIRU</name>
<reference evidence="6" key="1">
    <citation type="journal article" date="2016" name="Nature">
        <title>Redefining the invertebrate RNA virosphere.</title>
        <authorList>
            <person name="Shi M."/>
            <person name="Lin X.D."/>
            <person name="Tian J.H."/>
            <person name="Chen L.J."/>
            <person name="Chen X."/>
            <person name="Li C.X."/>
            <person name="Qin X.C."/>
            <person name="Li J."/>
            <person name="Cao J.P."/>
            <person name="Eden J.S."/>
            <person name="Buchmann J."/>
            <person name="Wang W."/>
            <person name="Xu J."/>
            <person name="Holmes E.C."/>
            <person name="Zhang Y.Z."/>
        </authorList>
    </citation>
    <scope>NUCLEOTIDE SEQUENCE</scope>
    <source>
        <strain evidence="6">SZmix18793</strain>
    </source>
</reference>
<dbReference type="GO" id="GO:0016779">
    <property type="term" value="F:nucleotidyltransferase activity"/>
    <property type="evidence" value="ECO:0007669"/>
    <property type="project" value="UniProtKB-KW"/>
</dbReference>
<evidence type="ECO:0000256" key="3">
    <source>
        <dbReference type="ARBA" id="ARBA00022695"/>
    </source>
</evidence>
<evidence type="ECO:0000256" key="2">
    <source>
        <dbReference type="ARBA" id="ARBA00022679"/>
    </source>
</evidence>
<dbReference type="EMBL" id="KX883190">
    <property type="protein sequence ID" value="APG76454.1"/>
    <property type="molecule type" value="Genomic_RNA"/>
</dbReference>
<dbReference type="InterPro" id="IPR043647">
    <property type="entry name" value="Noda_Vmethyltr_dom"/>
</dbReference>
<dbReference type="Pfam" id="PF19222">
    <property type="entry name" value="Noda_Vmethyltr"/>
    <property type="match status" value="1"/>
</dbReference>